<organism evidence="4 5">
    <name type="scientific">Sinobacterium caligoides</name>
    <dbReference type="NCBI Taxonomy" id="933926"/>
    <lineage>
        <taxon>Bacteria</taxon>
        <taxon>Pseudomonadati</taxon>
        <taxon>Pseudomonadota</taxon>
        <taxon>Gammaproteobacteria</taxon>
        <taxon>Cellvibrionales</taxon>
        <taxon>Spongiibacteraceae</taxon>
        <taxon>Sinobacterium</taxon>
    </lineage>
</organism>
<dbReference type="AlphaFoldDB" id="A0A3N2DP92"/>
<dbReference type="Pfam" id="PF00106">
    <property type="entry name" value="adh_short"/>
    <property type="match status" value="1"/>
</dbReference>
<name>A0A3N2DP92_9GAMM</name>
<evidence type="ECO:0000256" key="2">
    <source>
        <dbReference type="ARBA" id="ARBA00023002"/>
    </source>
</evidence>
<sequence>MTVEQQCYGAQTTTDEVVAGIDLSGKTAVITGASGGLGAEVARALASRGATVVLASRDLQRTQRKAEEIAEQTGNHQLQAVAIDLADLDSVRAAATAIRSSHPVIDILVNNAGVMACEFGLTKQGFESQFGVNHVGHFVFTLGLIESLQAATAARVVVLSSGGHKYGDVDLTDPNFQQREYNKWAAYGAAKSANAQFAVGLNQRYGSAGITANAVHPGVIITDLGRHLTEDDIAFLMGENSSASSANDVSAENDSSDNVGTPQGGRGAASMFKSVEQGAATTVWAATSPMLTGCGGLYLENCQVAAQVDVGVQSHGYYPHALDSTAADALWQLTEQLVASC</sequence>
<dbReference type="EMBL" id="RKHR01000004">
    <property type="protein sequence ID" value="ROS01145.1"/>
    <property type="molecule type" value="Genomic_DNA"/>
</dbReference>
<feature type="compositionally biased region" description="Low complexity" evidence="3">
    <location>
        <begin position="245"/>
        <end position="259"/>
    </location>
</feature>
<dbReference type="InterPro" id="IPR036291">
    <property type="entry name" value="NAD(P)-bd_dom_sf"/>
</dbReference>
<evidence type="ECO:0000256" key="1">
    <source>
        <dbReference type="ARBA" id="ARBA00006484"/>
    </source>
</evidence>
<dbReference type="PRINTS" id="PR00081">
    <property type="entry name" value="GDHRDH"/>
</dbReference>
<keyword evidence="2" id="KW-0560">Oxidoreductase</keyword>
<evidence type="ECO:0000313" key="4">
    <source>
        <dbReference type="EMBL" id="ROS01145.1"/>
    </source>
</evidence>
<dbReference type="SUPFAM" id="SSF51735">
    <property type="entry name" value="NAD(P)-binding Rossmann-fold domains"/>
    <property type="match status" value="1"/>
</dbReference>
<dbReference type="GO" id="GO:0016491">
    <property type="term" value="F:oxidoreductase activity"/>
    <property type="evidence" value="ECO:0007669"/>
    <property type="project" value="UniProtKB-KW"/>
</dbReference>
<protein>
    <submittedName>
        <fullName evidence="4">NAD(P)-dependent dehydrogenase (Short-subunit alcohol dehydrogenase family)</fullName>
    </submittedName>
</protein>
<reference evidence="4 5" key="1">
    <citation type="submission" date="2018-11" db="EMBL/GenBank/DDBJ databases">
        <title>Genomic Encyclopedia of Type Strains, Phase IV (KMG-IV): sequencing the most valuable type-strain genomes for metagenomic binning, comparative biology and taxonomic classification.</title>
        <authorList>
            <person name="Goeker M."/>
        </authorList>
    </citation>
    <scope>NUCLEOTIDE SEQUENCE [LARGE SCALE GENOMIC DNA]</scope>
    <source>
        <strain evidence="4 5">DSM 100316</strain>
    </source>
</reference>
<comment type="caution">
    <text evidence="4">The sequence shown here is derived from an EMBL/GenBank/DDBJ whole genome shotgun (WGS) entry which is preliminary data.</text>
</comment>
<dbReference type="CDD" id="cd05327">
    <property type="entry name" value="retinol-DH_like_SDR_c_like"/>
    <property type="match status" value="1"/>
</dbReference>
<comment type="similarity">
    <text evidence="1">Belongs to the short-chain dehydrogenases/reductases (SDR) family.</text>
</comment>
<dbReference type="OrthoDB" id="109589at2"/>
<feature type="region of interest" description="Disordered" evidence="3">
    <location>
        <begin position="245"/>
        <end position="268"/>
    </location>
</feature>
<dbReference type="Proteomes" id="UP000275394">
    <property type="component" value="Unassembled WGS sequence"/>
</dbReference>
<keyword evidence="5" id="KW-1185">Reference proteome</keyword>
<dbReference type="Gene3D" id="3.40.50.720">
    <property type="entry name" value="NAD(P)-binding Rossmann-like Domain"/>
    <property type="match status" value="1"/>
</dbReference>
<accession>A0A3N2DP92</accession>
<dbReference type="PANTHER" id="PTHR24320:SF283">
    <property type="entry name" value="RETINOL DEHYDROGENASE 11"/>
    <property type="match status" value="1"/>
</dbReference>
<evidence type="ECO:0000256" key="3">
    <source>
        <dbReference type="SAM" id="MobiDB-lite"/>
    </source>
</evidence>
<gene>
    <name evidence="4" type="ORF">EDC56_1573</name>
</gene>
<dbReference type="RefSeq" id="WP_123711970.1">
    <property type="nucleotide sequence ID" value="NZ_RKHR01000004.1"/>
</dbReference>
<proteinExistence type="inferred from homology"/>
<evidence type="ECO:0000313" key="5">
    <source>
        <dbReference type="Proteomes" id="UP000275394"/>
    </source>
</evidence>
<dbReference type="InterPro" id="IPR002347">
    <property type="entry name" value="SDR_fam"/>
</dbReference>
<dbReference type="PANTHER" id="PTHR24320">
    <property type="entry name" value="RETINOL DEHYDROGENASE"/>
    <property type="match status" value="1"/>
</dbReference>